<dbReference type="EMBL" id="CP013987">
    <property type="protein sequence ID" value="ALZ86214.1"/>
    <property type="molecule type" value="Genomic_DNA"/>
</dbReference>
<dbReference type="InterPro" id="IPR038460">
    <property type="entry name" value="AcetylCoA_hyd_C_sf"/>
</dbReference>
<feature type="domain" description="Acetyl-CoA hydrolase/transferase C-terminal" evidence="5">
    <location>
        <begin position="322"/>
        <end position="468"/>
    </location>
</feature>
<feature type="binding site" evidence="3">
    <location>
        <position position="387"/>
    </location>
    <ligand>
        <name>CoA</name>
        <dbReference type="ChEBI" id="CHEBI:57287"/>
    </ligand>
</feature>
<dbReference type="GO" id="GO:0006083">
    <property type="term" value="P:acetate metabolic process"/>
    <property type="evidence" value="ECO:0007669"/>
    <property type="project" value="InterPro"/>
</dbReference>
<feature type="active site" description="5-glutamyl coenzyme A thioester intermediate" evidence="2">
    <location>
        <position position="293"/>
    </location>
</feature>
<evidence type="ECO:0000256" key="2">
    <source>
        <dbReference type="PIRSR" id="PIRSR617821-1"/>
    </source>
</evidence>
<dbReference type="PANTHER" id="PTHR43609:SF1">
    <property type="entry name" value="ACETYL-COA HYDROLASE"/>
    <property type="match status" value="1"/>
</dbReference>
<dbReference type="InterPro" id="IPR017821">
    <property type="entry name" value="Succinate_CoA_transferase"/>
</dbReference>
<sequence length="511" mass="55208">MSHRIRHPGFAAKRQSAEQAAQFIRHGMTVGMSGFTGAGYPKAVPGALAQRITASHGAGEPFRIKVLTGASTAPELDGALARVDGIELRVPFQSDPELRSRINAGGLDYMDIHLGQLAEKVRYGFFGKIDVAVVEIAAIREDGLLVPSSSVGNNKTWLDMADAVILEVNRWQPDALDGMHDIYTDGALPPHRTPIPLAHPSDRIGSPYLEVPLDKVVAVVETDAPDRNSPFKAPDAASQAIAAHLLDFLRFEVRQGRIPANLLPIQSGVGNIANAFMQGLAESEFQGLTAFTEVIQDGMLELLISGKMELASATSFSLSPAGIERFLEHAESLRQRIILRQQGVSNHPELVRRLGCIALNGMLEADLYGNVNSTHQMGTGMMNGIGGSGDFARNAYLSVFMAPSTAKNGLISTLVPMVSHVDHTEHDVSVIVTDQGLADLRMLSPKQRARAILEHCVHPSFRPALEDYFERALAGSHGKHTPHLLPEALAWHERYLVTGSMLGPAAQEAHD</sequence>
<dbReference type="KEGG" id="por:APT59_19135"/>
<dbReference type="InterPro" id="IPR003702">
    <property type="entry name" value="ActCoA_hydro_N"/>
</dbReference>
<organism evidence="6 7">
    <name type="scientific">Pseudomonas oryzihabitans</name>
    <dbReference type="NCBI Taxonomy" id="47885"/>
    <lineage>
        <taxon>Bacteria</taxon>
        <taxon>Pseudomonadati</taxon>
        <taxon>Pseudomonadota</taxon>
        <taxon>Gammaproteobacteria</taxon>
        <taxon>Pseudomonadales</taxon>
        <taxon>Pseudomonadaceae</taxon>
        <taxon>Pseudomonas</taxon>
    </lineage>
</organism>
<evidence type="ECO:0000256" key="1">
    <source>
        <dbReference type="ARBA" id="ARBA00009632"/>
    </source>
</evidence>
<gene>
    <name evidence="6" type="ORF">APT59_19135</name>
</gene>
<dbReference type="Gene3D" id="3.40.1080.20">
    <property type="entry name" value="Acetyl-CoA hydrolase/transferase C-terminal domain"/>
    <property type="match status" value="1"/>
</dbReference>
<dbReference type="Gene3D" id="3.40.1080.10">
    <property type="entry name" value="Glutaconate Coenzyme A-transferase"/>
    <property type="match status" value="1"/>
</dbReference>
<dbReference type="InterPro" id="IPR037171">
    <property type="entry name" value="NagB/RpiA_transferase-like"/>
</dbReference>
<dbReference type="SUPFAM" id="SSF100950">
    <property type="entry name" value="NagB/RpiA/CoA transferase-like"/>
    <property type="match status" value="2"/>
</dbReference>
<dbReference type="NCBIfam" id="TIGR03458">
    <property type="entry name" value="YgfH_subfam"/>
    <property type="match status" value="1"/>
</dbReference>
<name>A0A0U4W8J7_9PSED</name>
<dbReference type="Pfam" id="PF02550">
    <property type="entry name" value="AcetylCoA_hydro"/>
    <property type="match status" value="1"/>
</dbReference>
<protein>
    <submittedName>
        <fullName evidence="6">Acetyl-CoA hydrolase</fullName>
    </submittedName>
</protein>
<dbReference type="InterPro" id="IPR046433">
    <property type="entry name" value="ActCoA_hydro"/>
</dbReference>
<dbReference type="PANTHER" id="PTHR43609">
    <property type="entry name" value="ACETYL-COA HYDROLASE"/>
    <property type="match status" value="1"/>
</dbReference>
<evidence type="ECO:0000313" key="6">
    <source>
        <dbReference type="EMBL" id="ALZ86214.1"/>
    </source>
</evidence>
<comment type="similarity">
    <text evidence="1">Belongs to the acetyl-CoA hydrolase/transferase family.</text>
</comment>
<evidence type="ECO:0000259" key="4">
    <source>
        <dbReference type="Pfam" id="PF02550"/>
    </source>
</evidence>
<dbReference type="GO" id="GO:0008775">
    <property type="term" value="F:acetate CoA-transferase activity"/>
    <property type="evidence" value="ECO:0007669"/>
    <property type="project" value="InterPro"/>
</dbReference>
<proteinExistence type="inferred from homology"/>
<evidence type="ECO:0000256" key="3">
    <source>
        <dbReference type="PIRSR" id="PIRSR617821-2"/>
    </source>
</evidence>
<dbReference type="Pfam" id="PF13336">
    <property type="entry name" value="AcetylCoA_hyd_C"/>
    <property type="match status" value="1"/>
</dbReference>
<dbReference type="Proteomes" id="UP000064137">
    <property type="component" value="Chromosome"/>
</dbReference>
<feature type="domain" description="Acetyl-CoA hydrolase/transferase N-terminal" evidence="4">
    <location>
        <begin position="10"/>
        <end position="221"/>
    </location>
</feature>
<evidence type="ECO:0000259" key="5">
    <source>
        <dbReference type="Pfam" id="PF13336"/>
    </source>
</evidence>
<dbReference type="GO" id="GO:0006084">
    <property type="term" value="P:acetyl-CoA metabolic process"/>
    <property type="evidence" value="ECO:0007669"/>
    <property type="project" value="InterPro"/>
</dbReference>
<keyword evidence="6" id="KW-0378">Hydrolase</keyword>
<dbReference type="GO" id="GO:0003986">
    <property type="term" value="F:acetyl-CoA hydrolase activity"/>
    <property type="evidence" value="ECO:0007669"/>
    <property type="project" value="TreeGrafter"/>
</dbReference>
<dbReference type="InterPro" id="IPR026888">
    <property type="entry name" value="AcetylCoA_hyd_C"/>
</dbReference>
<feature type="binding site" evidence="3">
    <location>
        <position position="383"/>
    </location>
    <ligand>
        <name>CoA</name>
        <dbReference type="ChEBI" id="CHEBI:57287"/>
    </ligand>
</feature>
<dbReference type="FunFam" id="3.40.1080.20:FF:000001">
    <property type="entry name" value="Acetyl-CoA hydrolase Ach1"/>
    <property type="match status" value="1"/>
</dbReference>
<evidence type="ECO:0000313" key="7">
    <source>
        <dbReference type="Proteomes" id="UP000064137"/>
    </source>
</evidence>
<dbReference type="AlphaFoldDB" id="A0A0U4W8J7"/>
<reference evidence="6 7" key="1">
    <citation type="submission" date="2016-01" db="EMBL/GenBank/DDBJ databases">
        <title>Annotation of Pseudomonas oryzihabitans USDA-ARS-USMARC-56511.</title>
        <authorList>
            <person name="Harhay G.P."/>
            <person name="Harhay D.M."/>
            <person name="Smith T.P.L."/>
            <person name="Bono J.L."/>
            <person name="Heaton M.P."/>
            <person name="Clawson M.L."/>
            <person name="Chitko-Mckown C.G."/>
            <person name="Capik S.F."/>
            <person name="DeDonder K.D."/>
            <person name="Apley M.D."/>
            <person name="Lubbers B.V."/>
            <person name="White B.J."/>
            <person name="Larson R.L."/>
        </authorList>
    </citation>
    <scope>NUCLEOTIDE SEQUENCE [LARGE SCALE GENOMIC DNA]</scope>
    <source>
        <strain evidence="6 7">USDA-ARS-USMARC-56511</strain>
    </source>
</reference>
<feature type="binding site" evidence="3">
    <location>
        <position position="407"/>
    </location>
    <ligand>
        <name>CoA</name>
        <dbReference type="ChEBI" id="CHEBI:57287"/>
    </ligand>
</feature>
<dbReference type="RefSeq" id="WP_059316315.1">
    <property type="nucleotide sequence ID" value="NZ_CP013987.1"/>
</dbReference>
<dbReference type="OrthoDB" id="9801795at2"/>
<accession>A0A0U4W8J7</accession>